<dbReference type="NCBIfam" id="TIGR01683">
    <property type="entry name" value="thiS"/>
    <property type="match status" value="1"/>
</dbReference>
<dbReference type="Gene3D" id="3.10.20.30">
    <property type="match status" value="1"/>
</dbReference>
<name>A0A858PXC1_9RICK</name>
<dbReference type="InterPro" id="IPR003749">
    <property type="entry name" value="ThiS/MoaD-like"/>
</dbReference>
<dbReference type="InterPro" id="IPR016155">
    <property type="entry name" value="Mopterin_synth/thiamin_S_b"/>
</dbReference>
<accession>A0A858PXC1</accession>
<gene>
    <name evidence="1" type="ORF">ANPL_00485</name>
</gene>
<dbReference type="Proteomes" id="UP000500930">
    <property type="component" value="Chromosome"/>
</dbReference>
<evidence type="ECO:0000313" key="2">
    <source>
        <dbReference type="Proteomes" id="UP000500930"/>
    </source>
</evidence>
<protein>
    <submittedName>
        <fullName evidence="1">Sulfur carrier protein ThiS</fullName>
    </submittedName>
</protein>
<dbReference type="CDD" id="cd00565">
    <property type="entry name" value="Ubl_ThiS"/>
    <property type="match status" value="1"/>
</dbReference>
<organism evidence="1 2">
    <name type="scientific">Anaplasma platys</name>
    <dbReference type="NCBI Taxonomy" id="949"/>
    <lineage>
        <taxon>Bacteria</taxon>
        <taxon>Pseudomonadati</taxon>
        <taxon>Pseudomonadota</taxon>
        <taxon>Alphaproteobacteria</taxon>
        <taxon>Rickettsiales</taxon>
        <taxon>Anaplasmataceae</taxon>
        <taxon>Anaplasma</taxon>
    </lineage>
</organism>
<dbReference type="InterPro" id="IPR012675">
    <property type="entry name" value="Beta-grasp_dom_sf"/>
</dbReference>
<sequence>MSLVYIPYCGMSSSIEIFVSGKTEKITAGSTVLTVVEQCALREPFAIAVNKVLVTKADYGEKTLKDGDIVDVVRPMQGG</sequence>
<evidence type="ECO:0000313" key="1">
    <source>
        <dbReference type="EMBL" id="QJC27218.1"/>
    </source>
</evidence>
<dbReference type="KEGG" id="aplt:ANPL_00485"/>
<reference evidence="1 2" key="1">
    <citation type="journal article" date="2020" name="Pathogens">
        <title>First Whole Genome Sequence of Anaplasma platys, an Obligate Intracellular Rickettsial Pathogen of Dogs.</title>
        <authorList>
            <person name="Llanes A."/>
            <person name="Rajeev S."/>
        </authorList>
    </citation>
    <scope>NUCLEOTIDE SEQUENCE [LARGE SCALE GENOMIC DNA]</scope>
    <source>
        <strain evidence="1 2">S3</strain>
    </source>
</reference>
<dbReference type="EMBL" id="CP046391">
    <property type="protein sequence ID" value="QJC27218.1"/>
    <property type="molecule type" value="Genomic_DNA"/>
</dbReference>
<dbReference type="Pfam" id="PF02597">
    <property type="entry name" value="ThiS"/>
    <property type="match status" value="1"/>
</dbReference>
<dbReference type="AlphaFoldDB" id="A0A858PXC1"/>
<dbReference type="InterPro" id="IPR010035">
    <property type="entry name" value="Thi_S"/>
</dbReference>
<dbReference type="SUPFAM" id="SSF54285">
    <property type="entry name" value="MoaD/ThiS"/>
    <property type="match status" value="1"/>
</dbReference>
<keyword evidence="2" id="KW-1185">Reference proteome</keyword>
<proteinExistence type="predicted"/>